<name>A0A0C2WBY7_SERVB</name>
<proteinExistence type="inferred from homology"/>
<keyword evidence="13" id="KW-0175">Coiled coil</keyword>
<dbReference type="SUPFAM" id="SSF52954">
    <property type="entry name" value="Class II aaRS ABD-related"/>
    <property type="match status" value="1"/>
</dbReference>
<reference evidence="18" key="2">
    <citation type="submission" date="2015-01" db="EMBL/GenBank/DDBJ databases">
        <title>Evolutionary Origins and Diversification of the Mycorrhizal Mutualists.</title>
        <authorList>
            <consortium name="DOE Joint Genome Institute"/>
            <consortium name="Mycorrhizal Genomics Consortium"/>
            <person name="Kohler A."/>
            <person name="Kuo A."/>
            <person name="Nagy L.G."/>
            <person name="Floudas D."/>
            <person name="Copeland A."/>
            <person name="Barry K.W."/>
            <person name="Cichocki N."/>
            <person name="Veneault-Fourrey C."/>
            <person name="LaButti K."/>
            <person name="Lindquist E.A."/>
            <person name="Lipzen A."/>
            <person name="Lundell T."/>
            <person name="Morin E."/>
            <person name="Murat C."/>
            <person name="Riley R."/>
            <person name="Ohm R."/>
            <person name="Sun H."/>
            <person name="Tunlid A."/>
            <person name="Henrissat B."/>
            <person name="Grigoriev I.V."/>
            <person name="Hibbett D.S."/>
            <person name="Martin F."/>
        </authorList>
    </citation>
    <scope>NUCLEOTIDE SEQUENCE [LARGE SCALE GENOMIC DNA]</scope>
    <source>
        <strain evidence="18">MAFF 305830</strain>
    </source>
</reference>
<keyword evidence="2" id="KW-0723">Serine/threonine-protein kinase</keyword>
<organism evidence="17 18">
    <name type="scientific">Serendipita vermifera MAFF 305830</name>
    <dbReference type="NCBI Taxonomy" id="933852"/>
    <lineage>
        <taxon>Eukaryota</taxon>
        <taxon>Fungi</taxon>
        <taxon>Dikarya</taxon>
        <taxon>Basidiomycota</taxon>
        <taxon>Agaricomycotina</taxon>
        <taxon>Agaricomycetes</taxon>
        <taxon>Sebacinales</taxon>
        <taxon>Serendipitaceae</taxon>
        <taxon>Serendipita</taxon>
    </lineage>
</organism>
<gene>
    <name evidence="17" type="ORF">M408DRAFT_27416</name>
</gene>
<dbReference type="InterPro" id="IPR006575">
    <property type="entry name" value="RWD_dom"/>
</dbReference>
<dbReference type="Proteomes" id="UP000054097">
    <property type="component" value="Unassembled WGS sequence"/>
</dbReference>
<feature type="domain" description="RWD" evidence="16">
    <location>
        <begin position="9"/>
        <end position="121"/>
    </location>
</feature>
<evidence type="ECO:0000259" key="15">
    <source>
        <dbReference type="PROSITE" id="PS50011"/>
    </source>
</evidence>
<keyword evidence="18" id="KW-1185">Reference proteome</keyword>
<evidence type="ECO:0000259" key="16">
    <source>
        <dbReference type="PROSITE" id="PS50908"/>
    </source>
</evidence>
<dbReference type="GO" id="GO:0005829">
    <property type="term" value="C:cytosol"/>
    <property type="evidence" value="ECO:0007669"/>
    <property type="project" value="TreeGrafter"/>
</dbReference>
<dbReference type="GO" id="GO:0005524">
    <property type="term" value="F:ATP binding"/>
    <property type="evidence" value="ECO:0007669"/>
    <property type="project" value="UniProtKB-UniRule"/>
</dbReference>
<dbReference type="PANTHER" id="PTHR11042">
    <property type="entry name" value="EUKARYOTIC TRANSLATION INITIATION FACTOR 2-ALPHA KINASE EIF2-ALPHA KINASE -RELATED"/>
    <property type="match status" value="1"/>
</dbReference>
<feature type="binding site" evidence="11">
    <location>
        <position position="583"/>
    </location>
    <ligand>
        <name>ATP</name>
        <dbReference type="ChEBI" id="CHEBI:30616"/>
    </ligand>
</feature>
<dbReference type="PANTHER" id="PTHR11042:SF136">
    <property type="entry name" value="EIF-2-ALPHA KINASE GCN2"/>
    <property type="match status" value="1"/>
</dbReference>
<evidence type="ECO:0000256" key="3">
    <source>
        <dbReference type="ARBA" id="ARBA00022679"/>
    </source>
</evidence>
<evidence type="ECO:0000256" key="4">
    <source>
        <dbReference type="ARBA" id="ARBA00022741"/>
    </source>
</evidence>
<dbReference type="GO" id="GO:0005634">
    <property type="term" value="C:nucleus"/>
    <property type="evidence" value="ECO:0007669"/>
    <property type="project" value="TreeGrafter"/>
</dbReference>
<evidence type="ECO:0000313" key="18">
    <source>
        <dbReference type="Proteomes" id="UP000054097"/>
    </source>
</evidence>
<dbReference type="GO" id="GO:0000077">
    <property type="term" value="P:DNA damage checkpoint signaling"/>
    <property type="evidence" value="ECO:0007669"/>
    <property type="project" value="InterPro"/>
</dbReference>
<dbReference type="Gene3D" id="3.30.200.20">
    <property type="entry name" value="Phosphorylase Kinase, domain 1"/>
    <property type="match status" value="1"/>
</dbReference>
<feature type="coiled-coil region" evidence="13">
    <location>
        <begin position="138"/>
        <end position="190"/>
    </location>
</feature>
<reference evidence="17 18" key="1">
    <citation type="submission" date="2014-04" db="EMBL/GenBank/DDBJ databases">
        <authorList>
            <consortium name="DOE Joint Genome Institute"/>
            <person name="Kuo A."/>
            <person name="Zuccaro A."/>
            <person name="Kohler A."/>
            <person name="Nagy L.G."/>
            <person name="Floudas D."/>
            <person name="Copeland A."/>
            <person name="Barry K.W."/>
            <person name="Cichocki N."/>
            <person name="Veneault-Fourrey C."/>
            <person name="LaButti K."/>
            <person name="Lindquist E.A."/>
            <person name="Lipzen A."/>
            <person name="Lundell T."/>
            <person name="Morin E."/>
            <person name="Murat C."/>
            <person name="Sun H."/>
            <person name="Tunlid A."/>
            <person name="Henrissat B."/>
            <person name="Grigoriev I.V."/>
            <person name="Hibbett D.S."/>
            <person name="Martin F."/>
            <person name="Nordberg H.P."/>
            <person name="Cantor M.N."/>
            <person name="Hua S.X."/>
        </authorList>
    </citation>
    <scope>NUCLEOTIDE SEQUENCE [LARGE SCALE GENOMIC DNA]</scope>
    <source>
        <strain evidence="17 18">MAFF 305830</strain>
    </source>
</reference>
<dbReference type="PIRSF" id="PIRSF000660">
    <property type="entry name" value="Ser/Thr_PK_GCN2"/>
    <property type="match status" value="1"/>
</dbReference>
<dbReference type="Pfam" id="PF00069">
    <property type="entry name" value="Pkinase"/>
    <property type="match status" value="3"/>
</dbReference>
<dbReference type="STRING" id="933852.A0A0C2WBY7"/>
<feature type="compositionally biased region" description="Acidic residues" evidence="14">
    <location>
        <begin position="706"/>
        <end position="722"/>
    </location>
</feature>
<feature type="compositionally biased region" description="Acidic residues" evidence="14">
    <location>
        <begin position="635"/>
        <end position="648"/>
    </location>
</feature>
<keyword evidence="3" id="KW-0808">Transferase</keyword>
<keyword evidence="6 11" id="KW-0067">ATP-binding</keyword>
<feature type="active site" description="Proton acceptor" evidence="10">
    <location>
        <position position="787"/>
    </location>
</feature>
<dbReference type="CDD" id="cd23823">
    <property type="entry name" value="RWD_GCN2"/>
    <property type="match status" value="1"/>
</dbReference>
<evidence type="ECO:0000256" key="13">
    <source>
        <dbReference type="SAM" id="Coils"/>
    </source>
</evidence>
<sequence length="1555" mass="174616">MDVDQTQELEVEALKAIYGDDFHETPSSTVWKGAVTFPEFSIRVKPNDPDLYDRIGFNLHVKFSKTYPRVVPTLTIESSTGISKAQTNQLLGILKTEAQKAVGREMIFELVSFCQEWITANNTVNKALDITPSASLAIEMATRATNQQQEQERQLQEAQQRQKQLEMEQAAAIARQIDEKKEEKRRLRVLDTPDTEFTQDSSMMTNVFAFNEEITCARYEFHTVVLSNPVTDGAGIIMRADPQCEAKRGPFRIPVLEAYRVSFDNSHYKTSYGYRKVLDIHREIESLKKIENANLLKIHAAQLDEMQGVPRLTILLEQRIGPSLRDVLLHSDGLNVDRALDYLGQLLFGLGSLHAHNICHRSLSAECITLTPVFQAPNKSLLKIGRSGYYGRIMEQHRSNHIAEEIAEPWVCPESWLPSEALEKPLEHPPSRDVWALGIIAMQMLRGFAVTTHFPDAESVLQSGDSSFSQGVNNFLFSIFTSNRKKSPSCTMLTSLLSQISGPILATSTIPIPMDLKTPLPRQDVRHSPEVGFFASSRSQVAGPPRTSRYQDDWEELEFLGKGGFGSVVKARNKLDGRICAIKKVKLRGTEYDEKIFREVNALSRLNHRHIVRYYATWLETVHRQRRDTLNGWDSGDDDDDEDEDTTDSDTTASRKKPRVLQDNFDEENMLGYDLNDLTVHSKSRSGRSFPNIHFGEETSSKSIMADDEDEEGEGSETEEEPDRSIITARPKPVPRILYIQMEFVDQQTLRERIMDDAITEEQAWTLFRQILDAVVHISSLGIIHRDFKPSNIFLTASGEAKIGDFGLATSSLAAVDPSDVEAGRGSMSDGDMTSGVGTSLYVAPEVLHGRGKNHSKADMYSLGIVFFEMNYKFSTGAERVAVLQQLRLPEIIFPADFTRASQKEIITALLQHDPAKRPTAVELFQSPLLPQQMEDAYFREASRLMTNPDSRHYGNLVAALFSNPVNQIRDVLYDEEEQPEHAALDGVVEDRLISCFQLHGAVSMDPLLLMPAKAKDLGDTRTSVFLDRQGELVTLPKQLVASFARLAARMGIERIKRFHIGNTYRTSANGVGGHPKILKAAIFDIITSDPTIGASEAEAIAIVSEIIDIFPGLNASTYDIHISHTKVCEVALSKLPEDQRRNVKLILDNAKTALPLKRTLLTKLGLTRATLEDMEALLQTDDVEVAIARLIKTSYGNSLAAVFDEIRTVVKFSNLLGVNRRIYFRPWLPSDLFTGGLVFEVLKGTKRSDIIASGGRYDQLLASYWPPTSPLPTAPLRATGVQIAVDKITVALAAHQRASIKHLIKDKRTYGLWSPRRCDVYVCGYQTGHLSQRLEIAAILWQNEISADVMYEAAVDETEDLTIAKCQNEGILFLVYLRGNTGNRQMFRIKSVLRGTEQEVTRHDLISTLQTLLMEQRRFDKEYENPSVVTRFREDVPIILSPDSASRKHRHTTKTLFQSKANAVVADVREAIEGADHATVGVDLPTSAWNAITANQAWITNDTAWRTLLEDTPDLQKEVGLQLREHITSKRAAGHKLIFLFSLRDEKLFLYHLT</sequence>
<dbReference type="Pfam" id="PF12745">
    <property type="entry name" value="HGTP_anticodon2"/>
    <property type="match status" value="1"/>
</dbReference>
<evidence type="ECO:0000256" key="5">
    <source>
        <dbReference type="ARBA" id="ARBA00022777"/>
    </source>
</evidence>
<dbReference type="HOGENOM" id="CLU_001222_2_0_1"/>
<dbReference type="PROSITE" id="PS50011">
    <property type="entry name" value="PROTEIN_KINASE_DOM"/>
    <property type="match status" value="2"/>
</dbReference>
<dbReference type="InterPro" id="IPR000719">
    <property type="entry name" value="Prot_kinase_dom"/>
</dbReference>
<dbReference type="InterPro" id="IPR008271">
    <property type="entry name" value="Ser/Thr_kinase_AS"/>
</dbReference>
<dbReference type="InterPro" id="IPR045864">
    <property type="entry name" value="aa-tRNA-synth_II/BPL/LPL"/>
</dbReference>
<dbReference type="PROSITE" id="PS50908">
    <property type="entry name" value="RWD"/>
    <property type="match status" value="1"/>
</dbReference>
<evidence type="ECO:0000256" key="8">
    <source>
        <dbReference type="ARBA" id="ARBA00047899"/>
    </source>
</evidence>
<accession>A0A0C2WBY7</accession>
<feature type="binding site" evidence="12">
    <location>
        <position position="584"/>
    </location>
    <ligand>
        <name>ATP</name>
        <dbReference type="ChEBI" id="CHEBI:30616"/>
    </ligand>
</feature>
<dbReference type="InterPro" id="IPR017441">
    <property type="entry name" value="Protein_kinase_ATP_BS"/>
</dbReference>
<feature type="domain" description="Protein kinase" evidence="15">
    <location>
        <begin position="554"/>
        <end position="930"/>
    </location>
</feature>
<dbReference type="InterPro" id="IPR050339">
    <property type="entry name" value="CC_SR_Kinase"/>
</dbReference>
<dbReference type="EMBL" id="KN824329">
    <property type="protein sequence ID" value="KIM23968.1"/>
    <property type="molecule type" value="Genomic_DNA"/>
</dbReference>
<dbReference type="FunFam" id="3.30.200.20:FF:000379">
    <property type="entry name" value="eIF-2-alpha kinase GCN2"/>
    <property type="match status" value="1"/>
</dbReference>
<dbReference type="Gene3D" id="3.10.110.10">
    <property type="entry name" value="Ubiquitin Conjugating Enzyme"/>
    <property type="match status" value="1"/>
</dbReference>
<evidence type="ECO:0000256" key="2">
    <source>
        <dbReference type="ARBA" id="ARBA00022527"/>
    </source>
</evidence>
<dbReference type="SMART" id="SM00591">
    <property type="entry name" value="RWD"/>
    <property type="match status" value="1"/>
</dbReference>
<dbReference type="FunFam" id="3.10.110.10:FF:000050">
    <property type="entry name" value="eIF-2-alpha kinase GCN2"/>
    <property type="match status" value="1"/>
</dbReference>
<evidence type="ECO:0000256" key="7">
    <source>
        <dbReference type="ARBA" id="ARBA00037982"/>
    </source>
</evidence>
<dbReference type="InterPro" id="IPR036621">
    <property type="entry name" value="Anticodon-bd_dom_sf"/>
</dbReference>
<dbReference type="SUPFAM" id="SSF55681">
    <property type="entry name" value="Class II aaRS and biotin synthetases"/>
    <property type="match status" value="1"/>
</dbReference>
<dbReference type="PROSITE" id="PS00107">
    <property type="entry name" value="PROTEIN_KINASE_ATP"/>
    <property type="match status" value="1"/>
</dbReference>
<evidence type="ECO:0000256" key="11">
    <source>
        <dbReference type="PIRSR" id="PIRSR000660-2"/>
    </source>
</evidence>
<evidence type="ECO:0000256" key="1">
    <source>
        <dbReference type="ARBA" id="ARBA00012513"/>
    </source>
</evidence>
<protein>
    <recommendedName>
        <fullName evidence="1">non-specific serine/threonine protein kinase</fullName>
        <ecNumber evidence="1">2.7.11.1</ecNumber>
    </recommendedName>
</protein>
<dbReference type="Gene3D" id="3.40.50.800">
    <property type="entry name" value="Anticodon-binding domain"/>
    <property type="match status" value="1"/>
</dbReference>
<dbReference type="EC" id="2.7.11.1" evidence="1"/>
<dbReference type="OrthoDB" id="341578at2759"/>
<dbReference type="CDD" id="cd14046">
    <property type="entry name" value="STKc_EIF2AK4_GCN2_rpt2"/>
    <property type="match status" value="1"/>
</dbReference>
<dbReference type="InterPro" id="IPR024435">
    <property type="entry name" value="HisRS-related_dom"/>
</dbReference>
<dbReference type="InterPro" id="IPR016135">
    <property type="entry name" value="UBQ-conjugating_enzyme/RWD"/>
</dbReference>
<dbReference type="GO" id="GO:0009893">
    <property type="term" value="P:positive regulation of metabolic process"/>
    <property type="evidence" value="ECO:0007669"/>
    <property type="project" value="UniProtKB-ARBA"/>
</dbReference>
<dbReference type="SUPFAM" id="SSF56112">
    <property type="entry name" value="Protein kinase-like (PK-like)"/>
    <property type="match status" value="2"/>
</dbReference>
<evidence type="ECO:0000256" key="12">
    <source>
        <dbReference type="PROSITE-ProRule" id="PRU10141"/>
    </source>
</evidence>
<dbReference type="InterPro" id="IPR041715">
    <property type="entry name" value="HisRS-like_core"/>
</dbReference>
<dbReference type="Gene3D" id="3.30.930.10">
    <property type="entry name" value="Bira Bifunctional Protein, Domain 2"/>
    <property type="match status" value="1"/>
</dbReference>
<keyword evidence="4 11" id="KW-0547">Nucleotide-binding</keyword>
<comment type="similarity">
    <text evidence="7">Belongs to the protein kinase superfamily. Ser/Thr protein kinase family. GCN2 subfamily.</text>
</comment>
<dbReference type="SUPFAM" id="SSF54495">
    <property type="entry name" value="UBC-like"/>
    <property type="match status" value="1"/>
</dbReference>
<comment type="catalytic activity">
    <reaction evidence="9">
        <text>L-seryl-[protein] + ATP = O-phospho-L-seryl-[protein] + ADP + H(+)</text>
        <dbReference type="Rhea" id="RHEA:17989"/>
        <dbReference type="Rhea" id="RHEA-COMP:9863"/>
        <dbReference type="Rhea" id="RHEA-COMP:11604"/>
        <dbReference type="ChEBI" id="CHEBI:15378"/>
        <dbReference type="ChEBI" id="CHEBI:29999"/>
        <dbReference type="ChEBI" id="CHEBI:30616"/>
        <dbReference type="ChEBI" id="CHEBI:83421"/>
        <dbReference type="ChEBI" id="CHEBI:456216"/>
        <dbReference type="EC" id="2.7.11.1"/>
    </reaction>
</comment>
<feature type="binding site" evidence="11">
    <location>
        <begin position="560"/>
        <end position="568"/>
    </location>
    <ligand>
        <name>ATP</name>
        <dbReference type="ChEBI" id="CHEBI:30616"/>
    </ligand>
</feature>
<evidence type="ECO:0000256" key="9">
    <source>
        <dbReference type="ARBA" id="ARBA00048679"/>
    </source>
</evidence>
<comment type="catalytic activity">
    <reaction evidence="8">
        <text>L-threonyl-[protein] + ATP = O-phospho-L-threonyl-[protein] + ADP + H(+)</text>
        <dbReference type="Rhea" id="RHEA:46608"/>
        <dbReference type="Rhea" id="RHEA-COMP:11060"/>
        <dbReference type="Rhea" id="RHEA-COMP:11605"/>
        <dbReference type="ChEBI" id="CHEBI:15378"/>
        <dbReference type="ChEBI" id="CHEBI:30013"/>
        <dbReference type="ChEBI" id="CHEBI:30616"/>
        <dbReference type="ChEBI" id="CHEBI:61977"/>
        <dbReference type="ChEBI" id="CHEBI:456216"/>
        <dbReference type="EC" id="2.7.11.1"/>
    </reaction>
</comment>
<keyword evidence="5" id="KW-0418">Kinase</keyword>
<dbReference type="Pfam" id="PF13393">
    <property type="entry name" value="tRNA-synt_His"/>
    <property type="match status" value="1"/>
</dbReference>
<evidence type="ECO:0000256" key="6">
    <source>
        <dbReference type="ARBA" id="ARBA00022840"/>
    </source>
</evidence>
<feature type="domain" description="Protein kinase" evidence="15">
    <location>
        <begin position="210"/>
        <end position="505"/>
    </location>
</feature>
<evidence type="ECO:0000256" key="10">
    <source>
        <dbReference type="PIRSR" id="PIRSR000660-1"/>
    </source>
</evidence>
<dbReference type="GO" id="GO:0004694">
    <property type="term" value="F:eukaryotic translation initiation factor 2alpha kinase activity"/>
    <property type="evidence" value="ECO:0007669"/>
    <property type="project" value="InterPro"/>
</dbReference>
<dbReference type="Gene3D" id="1.10.510.10">
    <property type="entry name" value="Transferase(Phosphotransferase) domain 1"/>
    <property type="match status" value="2"/>
</dbReference>
<evidence type="ECO:0000313" key="17">
    <source>
        <dbReference type="EMBL" id="KIM23968.1"/>
    </source>
</evidence>
<dbReference type="Pfam" id="PF05773">
    <property type="entry name" value="RWD"/>
    <property type="match status" value="1"/>
</dbReference>
<evidence type="ECO:0000256" key="14">
    <source>
        <dbReference type="SAM" id="MobiDB-lite"/>
    </source>
</evidence>
<feature type="region of interest" description="Disordered" evidence="14">
    <location>
        <begin position="629"/>
        <end position="663"/>
    </location>
</feature>
<dbReference type="InterPro" id="IPR016255">
    <property type="entry name" value="Gcn2"/>
</dbReference>
<dbReference type="InterPro" id="IPR011009">
    <property type="entry name" value="Kinase-like_dom_sf"/>
</dbReference>
<dbReference type="PROSITE" id="PS00108">
    <property type="entry name" value="PROTEIN_KINASE_ST"/>
    <property type="match status" value="1"/>
</dbReference>
<dbReference type="GO" id="GO:1990625">
    <property type="term" value="P:negative regulation of cytoplasmic translational initiation in response to stress"/>
    <property type="evidence" value="ECO:0007669"/>
    <property type="project" value="TreeGrafter"/>
</dbReference>
<feature type="region of interest" description="Disordered" evidence="14">
    <location>
        <begin position="686"/>
        <end position="730"/>
    </location>
</feature>